<organism evidence="1">
    <name type="scientific">Anguilla anguilla</name>
    <name type="common">European freshwater eel</name>
    <name type="synonym">Muraena anguilla</name>
    <dbReference type="NCBI Taxonomy" id="7936"/>
    <lineage>
        <taxon>Eukaryota</taxon>
        <taxon>Metazoa</taxon>
        <taxon>Chordata</taxon>
        <taxon>Craniata</taxon>
        <taxon>Vertebrata</taxon>
        <taxon>Euteleostomi</taxon>
        <taxon>Actinopterygii</taxon>
        <taxon>Neopterygii</taxon>
        <taxon>Teleostei</taxon>
        <taxon>Anguilliformes</taxon>
        <taxon>Anguillidae</taxon>
        <taxon>Anguilla</taxon>
    </lineage>
</organism>
<accession>A0A0E9PB70</accession>
<dbReference type="AlphaFoldDB" id="A0A0E9PB70"/>
<sequence>MIMVTQNCLQAGLPNQIHKNPRNIPQVTSIRPCFSLKRNCRNLNLSKTSYCIQFSTNS</sequence>
<proteinExistence type="predicted"/>
<evidence type="ECO:0000313" key="1">
    <source>
        <dbReference type="EMBL" id="JAH01749.1"/>
    </source>
</evidence>
<reference evidence="1" key="1">
    <citation type="submission" date="2014-11" db="EMBL/GenBank/DDBJ databases">
        <authorList>
            <person name="Amaro Gonzalez C."/>
        </authorList>
    </citation>
    <scope>NUCLEOTIDE SEQUENCE</scope>
</reference>
<dbReference type="EMBL" id="GBXM01106828">
    <property type="protein sequence ID" value="JAH01749.1"/>
    <property type="molecule type" value="Transcribed_RNA"/>
</dbReference>
<protein>
    <submittedName>
        <fullName evidence="1">Uncharacterized protein</fullName>
    </submittedName>
</protein>
<reference evidence="1" key="2">
    <citation type="journal article" date="2015" name="Fish Shellfish Immunol.">
        <title>Early steps in the European eel (Anguilla anguilla)-Vibrio vulnificus interaction in the gills: Role of the RtxA13 toxin.</title>
        <authorList>
            <person name="Callol A."/>
            <person name="Pajuelo D."/>
            <person name="Ebbesson L."/>
            <person name="Teles M."/>
            <person name="MacKenzie S."/>
            <person name="Amaro C."/>
        </authorList>
    </citation>
    <scope>NUCLEOTIDE SEQUENCE</scope>
</reference>
<name>A0A0E9PB70_ANGAN</name>